<keyword evidence="2" id="KW-1185">Reference proteome</keyword>
<dbReference type="EMBL" id="DYDO01000002">
    <property type="protein sequence ID" value="DBA31951.1"/>
    <property type="molecule type" value="Genomic_DNA"/>
</dbReference>
<protein>
    <recommendedName>
        <fullName evidence="3">Protein FAM169B</fullName>
    </recommendedName>
</protein>
<comment type="caution">
    <text evidence="1">The sequence shown here is derived from an EMBL/GenBank/DDBJ whole genome shotgun (WGS) entry which is preliminary data.</text>
</comment>
<sequence length="286" mass="32901">MLLLINPHKRDSVVAVYLNGQWRGVDDILQSCVPAQEGLRQVQTCGERIVLFVLNCLVCGFIEGGSSENGVCFLPHSAGELAKILWHRGEAVAFYTYKRKGSLCDQSSQCYMLPVLDTIYVHKKWRKHGFGRTMLQDFCQMFAQEVALGISFPISSAMYHVCGRFLIDNPKEQDRLWEVDPPGDWSQRLNIWLQIQLGETPVKMEHPAQEMQEAVDKETTMLEGQTKQLTGKESCDFSIDDGIHFLPHPLYHKRKVQTKGKLWKKGRKIRKRKPQRNVIEIECRKI</sequence>
<dbReference type="InterPro" id="IPR016181">
    <property type="entry name" value="Acyl_CoA_acyltransferase"/>
</dbReference>
<dbReference type="EMBL" id="DYDO01000002">
    <property type="protein sequence ID" value="DBA31950.1"/>
    <property type="molecule type" value="Genomic_DNA"/>
</dbReference>
<evidence type="ECO:0008006" key="3">
    <source>
        <dbReference type="Google" id="ProtNLM"/>
    </source>
</evidence>
<proteinExistence type="predicted"/>
<evidence type="ECO:0000313" key="1">
    <source>
        <dbReference type="EMBL" id="DBA31950.1"/>
    </source>
</evidence>
<dbReference type="Proteomes" id="UP001181693">
    <property type="component" value="Unassembled WGS sequence"/>
</dbReference>
<accession>A0AAV3B726</accession>
<dbReference type="CDD" id="cd04301">
    <property type="entry name" value="NAT_SF"/>
    <property type="match status" value="1"/>
</dbReference>
<dbReference type="AlphaFoldDB" id="A0AAV3B726"/>
<organism evidence="1 2">
    <name type="scientific">Pyxicephalus adspersus</name>
    <name type="common">African bullfrog</name>
    <dbReference type="NCBI Taxonomy" id="30357"/>
    <lineage>
        <taxon>Eukaryota</taxon>
        <taxon>Metazoa</taxon>
        <taxon>Chordata</taxon>
        <taxon>Craniata</taxon>
        <taxon>Vertebrata</taxon>
        <taxon>Euteleostomi</taxon>
        <taxon>Amphibia</taxon>
        <taxon>Batrachia</taxon>
        <taxon>Anura</taxon>
        <taxon>Neobatrachia</taxon>
        <taxon>Ranoidea</taxon>
        <taxon>Pyxicephalidae</taxon>
        <taxon>Pyxicephalinae</taxon>
        <taxon>Pyxicephalus</taxon>
    </lineage>
</organism>
<gene>
    <name evidence="1" type="ORF">GDO54_007706</name>
</gene>
<evidence type="ECO:0000313" key="2">
    <source>
        <dbReference type="Proteomes" id="UP001181693"/>
    </source>
</evidence>
<dbReference type="SUPFAM" id="SSF55729">
    <property type="entry name" value="Acyl-CoA N-acyltransferases (Nat)"/>
    <property type="match status" value="1"/>
</dbReference>
<dbReference type="InterPro" id="IPR029625">
    <property type="entry name" value="FAM169"/>
</dbReference>
<reference evidence="1" key="1">
    <citation type="thesis" date="2020" institute="ProQuest LLC" country="789 East Eisenhower Parkway, Ann Arbor, MI, USA">
        <title>Comparative Genomics and Chromosome Evolution.</title>
        <authorList>
            <person name="Mudd A.B."/>
        </authorList>
    </citation>
    <scope>NUCLEOTIDE SEQUENCE</scope>
    <source>
        <strain evidence="1">1538</strain>
        <tissue evidence="1">Blood</tissue>
    </source>
</reference>
<name>A0AAV3B726_PYXAD</name>
<dbReference type="PANTHER" id="PTHR22442">
    <property type="match status" value="1"/>
</dbReference>
<dbReference type="PANTHER" id="PTHR22442:SF4">
    <property type="entry name" value="PROTEIN FAM169BP"/>
    <property type="match status" value="1"/>
</dbReference>